<dbReference type="NCBIfam" id="TIGR00848">
    <property type="entry name" value="fruA"/>
    <property type="match status" value="1"/>
</dbReference>
<proteinExistence type="predicted"/>
<dbReference type="Gene3D" id="3.40.930.10">
    <property type="entry name" value="Mannitol-specific EII, Chain A"/>
    <property type="match status" value="1"/>
</dbReference>
<dbReference type="PROSITE" id="PS51094">
    <property type="entry name" value="PTS_EIIA_TYPE_2"/>
    <property type="match status" value="1"/>
</dbReference>
<dbReference type="GO" id="GO:0009401">
    <property type="term" value="P:phosphoenolpyruvate-dependent sugar phosphotransferase system"/>
    <property type="evidence" value="ECO:0007669"/>
    <property type="project" value="UniProtKB-KW"/>
</dbReference>
<sequence>MAIITENGILLNQKFSNKKEVLRKLSELSVELGISSSKNEVFKSYVDRENEGLTGMMNNFAIPHAKSSSVKTAQILFIRNENDIEDWETLDESKVNLIISLLIPEDNNEEHLKLLANISRKLMNEENIEILKNAKTKDEILKLLSII</sequence>
<evidence type="ECO:0000256" key="1">
    <source>
        <dbReference type="ARBA" id="ARBA00022448"/>
    </source>
</evidence>
<evidence type="ECO:0000256" key="5">
    <source>
        <dbReference type="ARBA" id="ARBA00022683"/>
    </source>
</evidence>
<dbReference type="RefSeq" id="WP_134744021.1">
    <property type="nucleotide sequence ID" value="NZ_CP119761.1"/>
</dbReference>
<organism evidence="7 8">
    <name type="scientific">Helcococcus ovis</name>
    <dbReference type="NCBI Taxonomy" id="72026"/>
    <lineage>
        <taxon>Bacteria</taxon>
        <taxon>Bacillati</taxon>
        <taxon>Bacillota</taxon>
        <taxon>Tissierellia</taxon>
        <taxon>Tissierellales</taxon>
        <taxon>Peptoniphilaceae</taxon>
        <taxon>Helcococcus</taxon>
    </lineage>
</organism>
<name>A0A4R9C333_9FIRM</name>
<dbReference type="InterPro" id="IPR004715">
    <property type="entry name" value="PTS_IIA_fruc"/>
</dbReference>
<keyword evidence="5" id="KW-0598">Phosphotransferase system</keyword>
<keyword evidence="4" id="KW-0808">Transferase</keyword>
<dbReference type="SUPFAM" id="SSF55804">
    <property type="entry name" value="Phoshotransferase/anion transport protein"/>
    <property type="match status" value="1"/>
</dbReference>
<keyword evidence="8" id="KW-1185">Reference proteome</keyword>
<keyword evidence="3" id="KW-0762">Sugar transport</keyword>
<reference evidence="7 8" key="1">
    <citation type="submission" date="2019-01" db="EMBL/GenBank/DDBJ databases">
        <title>Draft Genome Sequences of Helcococcus ovis Strains Isolated from the Uterus and Vagina of Dairy Cows with Metritis.</title>
        <authorList>
            <person name="Cunha F."/>
            <person name="Jeon S.J."/>
            <person name="Kutzer P."/>
            <person name="Galvao K.N."/>
        </authorList>
    </citation>
    <scope>NUCLEOTIDE SEQUENCE [LARGE SCALE GENOMIC DNA]</scope>
    <source>
        <strain evidence="7 8">KG-37</strain>
    </source>
</reference>
<dbReference type="InterPro" id="IPR016152">
    <property type="entry name" value="PTrfase/Anion_transptr"/>
</dbReference>
<feature type="domain" description="PTS EIIA type-2" evidence="6">
    <location>
        <begin position="2"/>
        <end position="147"/>
    </location>
</feature>
<dbReference type="InterPro" id="IPR002178">
    <property type="entry name" value="PTS_EIIA_type-2_dom"/>
</dbReference>
<comment type="caution">
    <text evidence="7">The sequence shown here is derived from an EMBL/GenBank/DDBJ whole genome shotgun (WGS) entry which is preliminary data.</text>
</comment>
<keyword evidence="1" id="KW-0813">Transport</keyword>
<dbReference type="GO" id="GO:0030295">
    <property type="term" value="F:protein kinase activator activity"/>
    <property type="evidence" value="ECO:0007669"/>
    <property type="project" value="TreeGrafter"/>
</dbReference>
<gene>
    <name evidence="7" type="ORF">EQF91_00120</name>
</gene>
<keyword evidence="2" id="KW-0597">Phosphoprotein</keyword>
<dbReference type="Proteomes" id="UP000297454">
    <property type="component" value="Unassembled WGS sequence"/>
</dbReference>
<dbReference type="GO" id="GO:0016020">
    <property type="term" value="C:membrane"/>
    <property type="evidence" value="ECO:0007669"/>
    <property type="project" value="InterPro"/>
</dbReference>
<evidence type="ECO:0000256" key="3">
    <source>
        <dbReference type="ARBA" id="ARBA00022597"/>
    </source>
</evidence>
<dbReference type="AlphaFoldDB" id="A0A4R9C333"/>
<dbReference type="EMBL" id="SCFR01000001">
    <property type="protein sequence ID" value="TFF67640.1"/>
    <property type="molecule type" value="Genomic_DNA"/>
</dbReference>
<evidence type="ECO:0000259" key="6">
    <source>
        <dbReference type="PROSITE" id="PS51094"/>
    </source>
</evidence>
<protein>
    <submittedName>
        <fullName evidence="7">PTS fructose transporter subunit IIA</fullName>
    </submittedName>
</protein>
<dbReference type="Pfam" id="PF00359">
    <property type="entry name" value="PTS_EIIA_2"/>
    <property type="match status" value="1"/>
</dbReference>
<evidence type="ECO:0000256" key="4">
    <source>
        <dbReference type="ARBA" id="ARBA00022679"/>
    </source>
</evidence>
<evidence type="ECO:0000256" key="2">
    <source>
        <dbReference type="ARBA" id="ARBA00022553"/>
    </source>
</evidence>
<evidence type="ECO:0000313" key="7">
    <source>
        <dbReference type="EMBL" id="TFF67640.1"/>
    </source>
</evidence>
<accession>A0A4R9C333</accession>
<evidence type="ECO:0000313" key="8">
    <source>
        <dbReference type="Proteomes" id="UP000297454"/>
    </source>
</evidence>
<dbReference type="PANTHER" id="PTHR47738">
    <property type="entry name" value="PTS SYSTEM FRUCTOSE-LIKE EIIA COMPONENT-RELATED"/>
    <property type="match status" value="1"/>
</dbReference>
<dbReference type="InterPro" id="IPR051541">
    <property type="entry name" value="PTS_SugarTrans_NitroReg"/>
</dbReference>
<dbReference type="PANTHER" id="PTHR47738:SF1">
    <property type="entry name" value="NITROGEN REGULATORY PROTEIN"/>
    <property type="match status" value="1"/>
</dbReference>
<dbReference type="GO" id="GO:0008982">
    <property type="term" value="F:protein-N(PI)-phosphohistidine-sugar phosphotransferase activity"/>
    <property type="evidence" value="ECO:0007669"/>
    <property type="project" value="InterPro"/>
</dbReference>
<dbReference type="CDD" id="cd00211">
    <property type="entry name" value="PTS_IIA_fru"/>
    <property type="match status" value="1"/>
</dbReference>